<comment type="function">
    <text evidence="9">Part of the tripartite ATP-independent periplasmic (TRAP) transport system.</text>
</comment>
<dbReference type="AlphaFoldDB" id="A0A2T0X761"/>
<evidence type="ECO:0000313" key="12">
    <source>
        <dbReference type="Proteomes" id="UP000238801"/>
    </source>
</evidence>
<sequence>MAGPTNILSDGSALSRLDRALFRVEGWLALIAGLAVLGLMALAVVSVGGRNFLGRPLSGYVDWIELAMPFIAFLAISYTQRLGGHVRMDIVIGRLGGRTLWAAEWLTTLLTLALAVALCWGTWQHFGRSFDWDMPRFSRDSSIDIGLPLWPAKLVVPVAFAILSLRLALQLWGFGRAFARGEERPVAVPLIESAAEVAAAEAAALERAGR</sequence>
<proteinExistence type="inferred from homology"/>
<dbReference type="OrthoDB" id="7843894at2"/>
<keyword evidence="3" id="KW-1003">Cell membrane</keyword>
<reference evidence="11 12" key="1">
    <citation type="submission" date="2018-03" db="EMBL/GenBank/DDBJ databases">
        <title>Genomic Encyclopedia of Archaeal and Bacterial Type Strains, Phase II (KMG-II): from individual species to whole genera.</title>
        <authorList>
            <person name="Goeker M."/>
        </authorList>
    </citation>
    <scope>NUCLEOTIDE SEQUENCE [LARGE SCALE GENOMIC DNA]</scope>
    <source>
        <strain evidence="11 12">DSM 29318</strain>
    </source>
</reference>
<evidence type="ECO:0000259" key="10">
    <source>
        <dbReference type="Pfam" id="PF04290"/>
    </source>
</evidence>
<evidence type="ECO:0000256" key="1">
    <source>
        <dbReference type="ARBA" id="ARBA00004429"/>
    </source>
</evidence>
<dbReference type="InterPro" id="IPR055348">
    <property type="entry name" value="DctQ"/>
</dbReference>
<evidence type="ECO:0000256" key="3">
    <source>
        <dbReference type="ARBA" id="ARBA00022475"/>
    </source>
</evidence>
<feature type="transmembrane region" description="Helical" evidence="9">
    <location>
        <begin position="26"/>
        <end position="48"/>
    </location>
</feature>
<feature type="domain" description="Tripartite ATP-independent periplasmic transporters DctQ component" evidence="10">
    <location>
        <begin position="39"/>
        <end position="172"/>
    </location>
</feature>
<keyword evidence="5 9" id="KW-0812">Transmembrane</keyword>
<organism evidence="11 12">
    <name type="scientific">Hasllibacter halocynthiae</name>
    <dbReference type="NCBI Taxonomy" id="595589"/>
    <lineage>
        <taxon>Bacteria</taxon>
        <taxon>Pseudomonadati</taxon>
        <taxon>Pseudomonadota</taxon>
        <taxon>Alphaproteobacteria</taxon>
        <taxon>Rhodobacterales</taxon>
        <taxon>Roseobacteraceae</taxon>
        <taxon>Hasllibacter</taxon>
    </lineage>
</organism>
<evidence type="ECO:0000256" key="2">
    <source>
        <dbReference type="ARBA" id="ARBA00022448"/>
    </source>
</evidence>
<dbReference type="Proteomes" id="UP000238801">
    <property type="component" value="Unassembled WGS sequence"/>
</dbReference>
<evidence type="ECO:0000256" key="4">
    <source>
        <dbReference type="ARBA" id="ARBA00022519"/>
    </source>
</evidence>
<dbReference type="GO" id="GO:0022857">
    <property type="term" value="F:transmembrane transporter activity"/>
    <property type="evidence" value="ECO:0007669"/>
    <property type="project" value="UniProtKB-UniRule"/>
</dbReference>
<comment type="caution">
    <text evidence="11">The sequence shown here is derived from an EMBL/GenBank/DDBJ whole genome shotgun (WGS) entry which is preliminary data.</text>
</comment>
<feature type="transmembrane region" description="Helical" evidence="9">
    <location>
        <begin position="100"/>
        <end position="123"/>
    </location>
</feature>
<evidence type="ECO:0000256" key="9">
    <source>
        <dbReference type="RuleBase" id="RU369079"/>
    </source>
</evidence>
<keyword evidence="2 9" id="KW-0813">Transport</keyword>
<comment type="subcellular location">
    <subcellularLocation>
        <location evidence="1 9">Cell inner membrane</location>
        <topology evidence="1 9">Multi-pass membrane protein</topology>
    </subcellularLocation>
</comment>
<dbReference type="PANTHER" id="PTHR35011">
    <property type="entry name" value="2,3-DIKETO-L-GULONATE TRAP TRANSPORTER SMALL PERMEASE PROTEIN YIAM"/>
    <property type="match status" value="1"/>
</dbReference>
<evidence type="ECO:0000256" key="7">
    <source>
        <dbReference type="ARBA" id="ARBA00023136"/>
    </source>
</evidence>
<feature type="transmembrane region" description="Helical" evidence="9">
    <location>
        <begin position="154"/>
        <end position="174"/>
    </location>
</feature>
<gene>
    <name evidence="11" type="ORF">BCF33_0365</name>
</gene>
<name>A0A2T0X761_9RHOB</name>
<dbReference type="GO" id="GO:0015740">
    <property type="term" value="P:C4-dicarboxylate transport"/>
    <property type="evidence" value="ECO:0007669"/>
    <property type="project" value="TreeGrafter"/>
</dbReference>
<dbReference type="PANTHER" id="PTHR35011:SF10">
    <property type="entry name" value="TRAP TRANSPORTER SMALL PERMEASE PROTEIN"/>
    <property type="match status" value="1"/>
</dbReference>
<dbReference type="EMBL" id="PVTT01000001">
    <property type="protein sequence ID" value="PRY94767.1"/>
    <property type="molecule type" value="Genomic_DNA"/>
</dbReference>
<evidence type="ECO:0000256" key="5">
    <source>
        <dbReference type="ARBA" id="ARBA00022692"/>
    </source>
</evidence>
<protein>
    <recommendedName>
        <fullName evidence="9">TRAP transporter small permease protein</fullName>
    </recommendedName>
</protein>
<comment type="similarity">
    <text evidence="8 9">Belongs to the TRAP transporter small permease family.</text>
</comment>
<evidence type="ECO:0000256" key="6">
    <source>
        <dbReference type="ARBA" id="ARBA00022989"/>
    </source>
</evidence>
<dbReference type="RefSeq" id="WP_106159230.1">
    <property type="nucleotide sequence ID" value="NZ_PVTT01000001.1"/>
</dbReference>
<evidence type="ECO:0000313" key="11">
    <source>
        <dbReference type="EMBL" id="PRY94767.1"/>
    </source>
</evidence>
<evidence type="ECO:0000256" key="8">
    <source>
        <dbReference type="ARBA" id="ARBA00038436"/>
    </source>
</evidence>
<dbReference type="GO" id="GO:0005886">
    <property type="term" value="C:plasma membrane"/>
    <property type="evidence" value="ECO:0007669"/>
    <property type="project" value="UniProtKB-SubCell"/>
</dbReference>
<comment type="subunit">
    <text evidence="9">The complex comprises the extracytoplasmic solute receptor protein and the two transmembrane proteins.</text>
</comment>
<feature type="transmembrane region" description="Helical" evidence="9">
    <location>
        <begin position="60"/>
        <end position="79"/>
    </location>
</feature>
<dbReference type="InterPro" id="IPR007387">
    <property type="entry name" value="TRAP_DctQ"/>
</dbReference>
<keyword evidence="6 9" id="KW-1133">Transmembrane helix</keyword>
<keyword evidence="4 9" id="KW-0997">Cell inner membrane</keyword>
<dbReference type="Pfam" id="PF04290">
    <property type="entry name" value="DctQ"/>
    <property type="match status" value="1"/>
</dbReference>
<accession>A0A2T0X761</accession>
<keyword evidence="7 9" id="KW-0472">Membrane</keyword>
<keyword evidence="12" id="KW-1185">Reference proteome</keyword>